<gene>
    <name evidence="7" type="ORF">FHR75_001638</name>
</gene>
<dbReference type="InterPro" id="IPR020843">
    <property type="entry name" value="ER"/>
</dbReference>
<name>A0A7W4TL47_KINRA</name>
<evidence type="ECO:0000256" key="5">
    <source>
        <dbReference type="RuleBase" id="RU361277"/>
    </source>
</evidence>
<dbReference type="PROSITE" id="PS00059">
    <property type="entry name" value="ADH_ZINC"/>
    <property type="match status" value="1"/>
</dbReference>
<dbReference type="Pfam" id="PF08240">
    <property type="entry name" value="ADH_N"/>
    <property type="match status" value="1"/>
</dbReference>
<dbReference type="AlphaFoldDB" id="A0A7W4TL47"/>
<dbReference type="InterPro" id="IPR011032">
    <property type="entry name" value="GroES-like_sf"/>
</dbReference>
<dbReference type="InterPro" id="IPR002328">
    <property type="entry name" value="ADH_Zn_CS"/>
</dbReference>
<sequence>MTQRTGRAVRITGPGTLELLDDVAVPDPGPGEALVKVAYCGICGSDREVFAGTRPAEFVRYPVVPGHEWSGTVAAVGAGVPEGIVGRGVVGQGIRTAEGTPASVAGDTEGWAQDYEETGFTLPGGWATWLTLPARYLHLLPEDADLRAAAGIEPAACVAEAVLLADVTVGSKVAVVGAGTLGLLCVQLLKGAGCEVTVVHHNEERRELAATCGAAHYTGDVTTLDATFDAVIEAAGVPGIARTSVGLARRGGRVVLTGIPATDADDLSSLELVSRNVHVLTVFGAPTRAWAYAVRAFSTGVLDPSPLITHEFDVADAQQALDVLSARTGALKVLLKP</sequence>
<accession>A0A7W4TL47</accession>
<protein>
    <submittedName>
        <fullName evidence="7">2-desacetyl-2-hydroxyethyl bacteriochlorophyllide A dehydrogenase</fullName>
    </submittedName>
</protein>
<reference evidence="7 8" key="2">
    <citation type="submission" date="2020-08" db="EMBL/GenBank/DDBJ databases">
        <authorList>
            <person name="Partida-Martinez L."/>
            <person name="Huntemann M."/>
            <person name="Clum A."/>
            <person name="Wang J."/>
            <person name="Palaniappan K."/>
            <person name="Ritter S."/>
            <person name="Chen I.-M."/>
            <person name="Stamatis D."/>
            <person name="Reddy T."/>
            <person name="O'Malley R."/>
            <person name="Daum C."/>
            <person name="Shapiro N."/>
            <person name="Ivanova N."/>
            <person name="Kyrpides N."/>
            <person name="Woyke T."/>
        </authorList>
    </citation>
    <scope>NUCLEOTIDE SEQUENCE [LARGE SCALE GENOMIC DNA]</scope>
    <source>
        <strain evidence="7 8">AS2.23</strain>
    </source>
</reference>
<organism evidence="7 8">
    <name type="scientific">Kineococcus radiotolerans</name>
    <dbReference type="NCBI Taxonomy" id="131568"/>
    <lineage>
        <taxon>Bacteria</taxon>
        <taxon>Bacillati</taxon>
        <taxon>Actinomycetota</taxon>
        <taxon>Actinomycetes</taxon>
        <taxon>Kineosporiales</taxon>
        <taxon>Kineosporiaceae</taxon>
        <taxon>Kineococcus</taxon>
    </lineage>
</organism>
<comment type="cofactor">
    <cofactor evidence="1 5">
        <name>Zn(2+)</name>
        <dbReference type="ChEBI" id="CHEBI:29105"/>
    </cofactor>
</comment>
<dbReference type="Gene3D" id="3.90.180.10">
    <property type="entry name" value="Medium-chain alcohol dehydrogenases, catalytic domain"/>
    <property type="match status" value="1"/>
</dbReference>
<evidence type="ECO:0000256" key="2">
    <source>
        <dbReference type="ARBA" id="ARBA00022723"/>
    </source>
</evidence>
<evidence type="ECO:0000313" key="8">
    <source>
        <dbReference type="Proteomes" id="UP000533269"/>
    </source>
</evidence>
<evidence type="ECO:0000256" key="1">
    <source>
        <dbReference type="ARBA" id="ARBA00001947"/>
    </source>
</evidence>
<dbReference type="PANTHER" id="PTHR43401:SF2">
    <property type="entry name" value="L-THREONINE 3-DEHYDROGENASE"/>
    <property type="match status" value="1"/>
</dbReference>
<dbReference type="InterPro" id="IPR050129">
    <property type="entry name" value="Zn_alcohol_dh"/>
</dbReference>
<evidence type="ECO:0000313" key="7">
    <source>
        <dbReference type="EMBL" id="MBB2900850.1"/>
    </source>
</evidence>
<comment type="similarity">
    <text evidence="5">Belongs to the zinc-containing alcohol dehydrogenase family.</text>
</comment>
<evidence type="ECO:0000256" key="3">
    <source>
        <dbReference type="ARBA" id="ARBA00022833"/>
    </source>
</evidence>
<dbReference type="SMART" id="SM00829">
    <property type="entry name" value="PKS_ER"/>
    <property type="match status" value="1"/>
</dbReference>
<dbReference type="SUPFAM" id="SSF50129">
    <property type="entry name" value="GroES-like"/>
    <property type="match status" value="1"/>
</dbReference>
<proteinExistence type="inferred from homology"/>
<dbReference type="InterPro" id="IPR013149">
    <property type="entry name" value="ADH-like_C"/>
</dbReference>
<dbReference type="GO" id="GO:0008270">
    <property type="term" value="F:zinc ion binding"/>
    <property type="evidence" value="ECO:0007669"/>
    <property type="project" value="InterPro"/>
</dbReference>
<comment type="caution">
    <text evidence="7">The sequence shown here is derived from an EMBL/GenBank/DDBJ whole genome shotgun (WGS) entry which is preliminary data.</text>
</comment>
<dbReference type="PANTHER" id="PTHR43401">
    <property type="entry name" value="L-THREONINE 3-DEHYDROGENASE"/>
    <property type="match status" value="1"/>
</dbReference>
<reference evidence="7 8" key="1">
    <citation type="submission" date="2020-08" db="EMBL/GenBank/DDBJ databases">
        <title>The Agave Microbiome: Exploring the role of microbial communities in plant adaptations to desert environments.</title>
        <authorList>
            <person name="Partida-Martinez L.P."/>
        </authorList>
    </citation>
    <scope>NUCLEOTIDE SEQUENCE [LARGE SCALE GENOMIC DNA]</scope>
    <source>
        <strain evidence="7 8">AS2.23</strain>
    </source>
</reference>
<keyword evidence="4" id="KW-0560">Oxidoreductase</keyword>
<dbReference type="Gene3D" id="3.40.50.720">
    <property type="entry name" value="NAD(P)-binding Rossmann-like Domain"/>
    <property type="match status" value="1"/>
</dbReference>
<dbReference type="RefSeq" id="WP_183390922.1">
    <property type="nucleotide sequence ID" value="NZ_JACHVY010000001.1"/>
</dbReference>
<dbReference type="Proteomes" id="UP000533269">
    <property type="component" value="Unassembled WGS sequence"/>
</dbReference>
<evidence type="ECO:0000259" key="6">
    <source>
        <dbReference type="SMART" id="SM00829"/>
    </source>
</evidence>
<feature type="domain" description="Enoyl reductase (ER)" evidence="6">
    <location>
        <begin position="13"/>
        <end position="335"/>
    </location>
</feature>
<keyword evidence="3 5" id="KW-0862">Zinc</keyword>
<dbReference type="SUPFAM" id="SSF51735">
    <property type="entry name" value="NAD(P)-binding Rossmann-fold domains"/>
    <property type="match status" value="1"/>
</dbReference>
<evidence type="ECO:0000256" key="4">
    <source>
        <dbReference type="ARBA" id="ARBA00023002"/>
    </source>
</evidence>
<dbReference type="Pfam" id="PF00107">
    <property type="entry name" value="ADH_zinc_N"/>
    <property type="match status" value="1"/>
</dbReference>
<dbReference type="EMBL" id="JACHVY010000001">
    <property type="protein sequence ID" value="MBB2900850.1"/>
    <property type="molecule type" value="Genomic_DNA"/>
</dbReference>
<dbReference type="InterPro" id="IPR013154">
    <property type="entry name" value="ADH-like_N"/>
</dbReference>
<keyword evidence="2 5" id="KW-0479">Metal-binding</keyword>
<dbReference type="GO" id="GO:0016491">
    <property type="term" value="F:oxidoreductase activity"/>
    <property type="evidence" value="ECO:0007669"/>
    <property type="project" value="UniProtKB-KW"/>
</dbReference>
<dbReference type="InterPro" id="IPR036291">
    <property type="entry name" value="NAD(P)-bd_dom_sf"/>
</dbReference>